<sequence length="71" mass="8114">MWKNGFLHDFWLCDVMAPKVENHIDFFGADVVMKVAFHSLNSTKLYCETESTQLQPYDPTDIAAACLKCVE</sequence>
<organism evidence="1 2">
    <name type="scientific">Trichinella papuae</name>
    <dbReference type="NCBI Taxonomy" id="268474"/>
    <lineage>
        <taxon>Eukaryota</taxon>
        <taxon>Metazoa</taxon>
        <taxon>Ecdysozoa</taxon>
        <taxon>Nematoda</taxon>
        <taxon>Enoplea</taxon>
        <taxon>Dorylaimia</taxon>
        <taxon>Trichinellida</taxon>
        <taxon>Trichinellidae</taxon>
        <taxon>Trichinella</taxon>
    </lineage>
</organism>
<name>A0A0V1N7J8_9BILA</name>
<dbReference type="EMBL" id="JYDO01000004">
    <property type="protein sequence ID" value="KRZ79970.1"/>
    <property type="molecule type" value="Genomic_DNA"/>
</dbReference>
<gene>
    <name evidence="1" type="ORF">T10_5566</name>
</gene>
<dbReference type="Proteomes" id="UP000054843">
    <property type="component" value="Unassembled WGS sequence"/>
</dbReference>
<dbReference type="OrthoDB" id="10437315at2759"/>
<protein>
    <submittedName>
        <fullName evidence="1">Uncharacterized protein</fullName>
    </submittedName>
</protein>
<comment type="caution">
    <text evidence="1">The sequence shown here is derived from an EMBL/GenBank/DDBJ whole genome shotgun (WGS) entry which is preliminary data.</text>
</comment>
<keyword evidence="2" id="KW-1185">Reference proteome</keyword>
<evidence type="ECO:0000313" key="2">
    <source>
        <dbReference type="Proteomes" id="UP000054843"/>
    </source>
</evidence>
<evidence type="ECO:0000313" key="1">
    <source>
        <dbReference type="EMBL" id="KRZ79970.1"/>
    </source>
</evidence>
<accession>A0A0V1N7J8</accession>
<proteinExistence type="predicted"/>
<reference evidence="1 2" key="1">
    <citation type="submission" date="2015-01" db="EMBL/GenBank/DDBJ databases">
        <title>Evolution of Trichinella species and genotypes.</title>
        <authorList>
            <person name="Korhonen P.K."/>
            <person name="Edoardo P."/>
            <person name="Giuseppe L.R."/>
            <person name="Gasser R.B."/>
        </authorList>
    </citation>
    <scope>NUCLEOTIDE SEQUENCE [LARGE SCALE GENOMIC DNA]</scope>
    <source>
        <strain evidence="1">ISS1980</strain>
    </source>
</reference>
<dbReference type="AlphaFoldDB" id="A0A0V1N7J8"/>